<dbReference type="EMBL" id="VGLS01000496">
    <property type="protein sequence ID" value="MBM3225151.1"/>
    <property type="molecule type" value="Genomic_DNA"/>
</dbReference>
<dbReference type="Pfam" id="PF08238">
    <property type="entry name" value="Sel1"/>
    <property type="match status" value="2"/>
</dbReference>
<name>A0A938B3C1_UNCTE</name>
<dbReference type="AlphaFoldDB" id="A0A938B3C1"/>
<dbReference type="Proteomes" id="UP000712673">
    <property type="component" value="Unassembled WGS sequence"/>
</dbReference>
<gene>
    <name evidence="1" type="ORF">FJZ47_15305</name>
</gene>
<dbReference type="SUPFAM" id="SSF81901">
    <property type="entry name" value="HCP-like"/>
    <property type="match status" value="1"/>
</dbReference>
<evidence type="ECO:0000313" key="2">
    <source>
        <dbReference type="Proteomes" id="UP000712673"/>
    </source>
</evidence>
<dbReference type="InterPro" id="IPR006597">
    <property type="entry name" value="Sel1-like"/>
</dbReference>
<dbReference type="SUPFAM" id="SSF88874">
    <property type="entry name" value="Receptor-binding domain of short tail fibre protein gp12"/>
    <property type="match status" value="1"/>
</dbReference>
<sequence>MTCGAVAGSSSGTLLIQRTIGAIVNQMTPPAPVPEPASVLFVATGVIGLLLGMQRFRVGGKPCVGITCLTPYNFEPRGFAFANGRLLSVPQNTAHELAECGLHGVHQPADPAQAATWFTRAAEDGHALSRCALATLYVRGHGVPKDQGNGVAFV</sequence>
<dbReference type="Gene3D" id="1.25.40.10">
    <property type="entry name" value="Tetratricopeptide repeat domain"/>
    <property type="match status" value="1"/>
</dbReference>
<organism evidence="1 2">
    <name type="scientific">Tectimicrobiota bacterium</name>
    <dbReference type="NCBI Taxonomy" id="2528274"/>
    <lineage>
        <taxon>Bacteria</taxon>
        <taxon>Pseudomonadati</taxon>
        <taxon>Nitrospinota/Tectimicrobiota group</taxon>
        <taxon>Candidatus Tectimicrobiota</taxon>
    </lineage>
</organism>
<proteinExistence type="predicted"/>
<reference evidence="1" key="1">
    <citation type="submission" date="2019-03" db="EMBL/GenBank/DDBJ databases">
        <title>Lake Tanganyika Metagenome-Assembled Genomes (MAGs).</title>
        <authorList>
            <person name="Tran P."/>
        </authorList>
    </citation>
    <scope>NUCLEOTIDE SEQUENCE</scope>
    <source>
        <strain evidence="1">K_DeepCast_65m_m2_066</strain>
    </source>
</reference>
<accession>A0A938B3C1</accession>
<comment type="caution">
    <text evidence="1">The sequence shown here is derived from an EMBL/GenBank/DDBJ whole genome shotgun (WGS) entry which is preliminary data.</text>
</comment>
<dbReference type="InterPro" id="IPR011990">
    <property type="entry name" value="TPR-like_helical_dom_sf"/>
</dbReference>
<evidence type="ECO:0000313" key="1">
    <source>
        <dbReference type="EMBL" id="MBM3225151.1"/>
    </source>
</evidence>
<protein>
    <submittedName>
        <fullName evidence="1">Uncharacterized protein</fullName>
    </submittedName>
</protein>